<organism evidence="1 2">
    <name type="scientific">Salix viminalis</name>
    <name type="common">Common osier</name>
    <name type="synonym">Basket willow</name>
    <dbReference type="NCBI Taxonomy" id="40686"/>
    <lineage>
        <taxon>Eukaryota</taxon>
        <taxon>Viridiplantae</taxon>
        <taxon>Streptophyta</taxon>
        <taxon>Embryophyta</taxon>
        <taxon>Tracheophyta</taxon>
        <taxon>Spermatophyta</taxon>
        <taxon>Magnoliopsida</taxon>
        <taxon>eudicotyledons</taxon>
        <taxon>Gunneridae</taxon>
        <taxon>Pentapetalae</taxon>
        <taxon>rosids</taxon>
        <taxon>fabids</taxon>
        <taxon>Malpighiales</taxon>
        <taxon>Salicaceae</taxon>
        <taxon>Saliceae</taxon>
        <taxon>Salix</taxon>
    </lineage>
</organism>
<dbReference type="Proteomes" id="UP001151529">
    <property type="component" value="Chromosome 15Z"/>
</dbReference>
<sequence length="249" mass="27548">MIQEDEAKYGSWNSVTGRNKRPPISRILTKGKNLIRPTNKRDHIYSPGPIFAGPAPSEFSQFFPNPSSSLPFLEWSISFCWSNLSGPLRLLGFSGKASPSPPQGRGFFQISSDHDGCRGSTRPSLDRERLLMRECPSPRYRIPSAKIGGKLGPAYVDFVDPAKVLHSGRRVALAPPFLIFTEFPLKGGDIPWLFSNLLGAFLRFACYPLPVSCLSKNASVGPDWFRRLPSFPISGQARDDHSKGLRALS</sequence>
<proteinExistence type="predicted"/>
<evidence type="ECO:0000313" key="1">
    <source>
        <dbReference type="EMBL" id="KAJ6676878.1"/>
    </source>
</evidence>
<reference evidence="1" key="2">
    <citation type="journal article" date="2023" name="Int. J. Mol. Sci.">
        <title>De Novo Assembly and Annotation of 11 Diverse Shrub Willow (Salix) Genomes Reveals Novel Gene Organization in Sex-Linked Regions.</title>
        <authorList>
            <person name="Hyden B."/>
            <person name="Feng K."/>
            <person name="Yates T.B."/>
            <person name="Jawdy S."/>
            <person name="Cereghino C."/>
            <person name="Smart L.B."/>
            <person name="Muchero W."/>
        </authorList>
    </citation>
    <scope>NUCLEOTIDE SEQUENCE [LARGE SCALE GENOMIC DNA]</scope>
    <source>
        <tissue evidence="1">Shoot tip</tissue>
    </source>
</reference>
<name>A0A9Q0SH66_SALVM</name>
<evidence type="ECO:0000313" key="2">
    <source>
        <dbReference type="Proteomes" id="UP001151529"/>
    </source>
</evidence>
<reference evidence="1" key="1">
    <citation type="submission" date="2022-11" db="EMBL/GenBank/DDBJ databases">
        <authorList>
            <person name="Hyden B.L."/>
            <person name="Feng K."/>
            <person name="Yates T."/>
            <person name="Jawdy S."/>
            <person name="Smart L.B."/>
            <person name="Muchero W."/>
        </authorList>
    </citation>
    <scope>NUCLEOTIDE SEQUENCE</scope>
    <source>
        <tissue evidence="1">Shoot tip</tissue>
    </source>
</reference>
<gene>
    <name evidence="1" type="ORF">OIU85_010092</name>
</gene>
<protein>
    <submittedName>
        <fullName evidence="1">Uncharacterized protein</fullName>
    </submittedName>
</protein>
<dbReference type="EMBL" id="JAPFFL010000015">
    <property type="protein sequence ID" value="KAJ6676878.1"/>
    <property type="molecule type" value="Genomic_DNA"/>
</dbReference>
<accession>A0A9Q0SH66</accession>
<dbReference type="OrthoDB" id="1258364at2759"/>
<keyword evidence="2" id="KW-1185">Reference proteome</keyword>
<comment type="caution">
    <text evidence="1">The sequence shown here is derived from an EMBL/GenBank/DDBJ whole genome shotgun (WGS) entry which is preliminary data.</text>
</comment>
<dbReference type="AlphaFoldDB" id="A0A9Q0SH66"/>